<name>A0AA38S681_9PEZI</name>
<proteinExistence type="inferred from homology"/>
<comment type="similarity">
    <text evidence="2 7">Belongs to the EMC3 family.</text>
</comment>
<dbReference type="Pfam" id="PF01956">
    <property type="entry name" value="EMC3_TMCO1"/>
    <property type="match status" value="1"/>
</dbReference>
<dbReference type="InterPro" id="IPR008568">
    <property type="entry name" value="EMC3"/>
</dbReference>
<evidence type="ECO:0000256" key="7">
    <source>
        <dbReference type="PIRNR" id="PIRNR010045"/>
    </source>
</evidence>
<evidence type="ECO:0000256" key="4">
    <source>
        <dbReference type="ARBA" id="ARBA00022692"/>
    </source>
</evidence>
<dbReference type="Proteomes" id="UP001174691">
    <property type="component" value="Unassembled WGS sequence"/>
</dbReference>
<dbReference type="PANTHER" id="PTHR13116">
    <property type="entry name" value="ER MEMBRANE PROTEIN COMPLEX SUBUNIT 3"/>
    <property type="match status" value="1"/>
</dbReference>
<dbReference type="InterPro" id="IPR002809">
    <property type="entry name" value="EMC3/TMCO1"/>
</dbReference>
<evidence type="ECO:0000256" key="3">
    <source>
        <dbReference type="ARBA" id="ARBA00020822"/>
    </source>
</evidence>
<accession>A0AA38S681</accession>
<evidence type="ECO:0000256" key="2">
    <source>
        <dbReference type="ARBA" id="ARBA00005376"/>
    </source>
</evidence>
<dbReference type="SMART" id="SM01415">
    <property type="entry name" value="DUF106"/>
    <property type="match status" value="1"/>
</dbReference>
<keyword evidence="6 8" id="KW-0472">Membrane</keyword>
<comment type="function">
    <text evidence="7">The EMC seems to be required for efficient folding of proteins in the endoplasmic reticulum (ER).</text>
</comment>
<keyword evidence="4 8" id="KW-0812">Transmembrane</keyword>
<feature type="transmembrane region" description="Helical" evidence="8">
    <location>
        <begin position="15"/>
        <end position="37"/>
    </location>
</feature>
<evidence type="ECO:0000313" key="9">
    <source>
        <dbReference type="EMBL" id="KAJ9156995.1"/>
    </source>
</evidence>
<evidence type="ECO:0000256" key="8">
    <source>
        <dbReference type="SAM" id="Phobius"/>
    </source>
</evidence>
<evidence type="ECO:0000313" key="10">
    <source>
        <dbReference type="Proteomes" id="UP001174691"/>
    </source>
</evidence>
<evidence type="ECO:0000256" key="1">
    <source>
        <dbReference type="ARBA" id="ARBA00004141"/>
    </source>
</evidence>
<feature type="transmembrane region" description="Helical" evidence="8">
    <location>
        <begin position="127"/>
        <end position="148"/>
    </location>
</feature>
<reference evidence="9" key="1">
    <citation type="submission" date="2022-07" db="EMBL/GenBank/DDBJ databases">
        <title>Fungi with potential for degradation of polypropylene.</title>
        <authorList>
            <person name="Gostincar C."/>
        </authorList>
    </citation>
    <scope>NUCLEOTIDE SEQUENCE</scope>
    <source>
        <strain evidence="9">EXF-13287</strain>
    </source>
</reference>
<keyword evidence="10" id="KW-1185">Reference proteome</keyword>
<keyword evidence="5 8" id="KW-1133">Transmembrane helix</keyword>
<dbReference type="EMBL" id="JANBVN010000047">
    <property type="protein sequence ID" value="KAJ9156995.1"/>
    <property type="molecule type" value="Genomic_DNA"/>
</dbReference>
<comment type="caution">
    <text evidence="9">The sequence shown here is derived from an EMBL/GenBank/DDBJ whole genome shotgun (WGS) entry which is preliminary data.</text>
</comment>
<sequence length="261" mass="29574">MAQIPVQTIHRDPQLFYWILLPITIVMVLTGILRHYATVMLATAPKKLDQKTMREQRWLMHGINLRGNYHVLSKRSFNTRRDALTAAFESGAYLKNPENRGQAPPNPLSDPSAMDGMMGMMKNQMAMIIPNTLIMSWINAFFSGYVIMKLPFPLTIKFKSMLQAGVATRDMDPRWMSSISWYFLCIFGLQSVFNFLLGSDNAASQMAQQMNQMGSQGTPQMFGPGVDPDKQFRAEAENLAVIEHYSVLDDVETRLLEGIRA</sequence>
<dbReference type="AlphaFoldDB" id="A0AA38S681"/>
<dbReference type="PIRSF" id="PIRSF010045">
    <property type="entry name" value="DUF850_TM_euk"/>
    <property type="match status" value="1"/>
</dbReference>
<evidence type="ECO:0000256" key="6">
    <source>
        <dbReference type="ARBA" id="ARBA00023136"/>
    </source>
</evidence>
<protein>
    <recommendedName>
        <fullName evidence="3 7">ER membrane protein complex subunit 3</fullName>
    </recommendedName>
</protein>
<dbReference type="GO" id="GO:0072546">
    <property type="term" value="C:EMC complex"/>
    <property type="evidence" value="ECO:0007669"/>
    <property type="project" value="TreeGrafter"/>
</dbReference>
<dbReference type="PANTHER" id="PTHR13116:SF5">
    <property type="entry name" value="ER MEMBRANE PROTEIN COMPLEX SUBUNIT 3"/>
    <property type="match status" value="1"/>
</dbReference>
<feature type="transmembrane region" description="Helical" evidence="8">
    <location>
        <begin position="179"/>
        <end position="197"/>
    </location>
</feature>
<gene>
    <name evidence="9" type="ORF">NKR19_g3982</name>
</gene>
<organism evidence="9 10">
    <name type="scientific">Coniochaeta hoffmannii</name>
    <dbReference type="NCBI Taxonomy" id="91930"/>
    <lineage>
        <taxon>Eukaryota</taxon>
        <taxon>Fungi</taxon>
        <taxon>Dikarya</taxon>
        <taxon>Ascomycota</taxon>
        <taxon>Pezizomycotina</taxon>
        <taxon>Sordariomycetes</taxon>
        <taxon>Sordariomycetidae</taxon>
        <taxon>Coniochaetales</taxon>
        <taxon>Coniochaetaceae</taxon>
        <taxon>Coniochaeta</taxon>
    </lineage>
</organism>
<evidence type="ECO:0000256" key="5">
    <source>
        <dbReference type="ARBA" id="ARBA00022989"/>
    </source>
</evidence>
<dbReference type="GO" id="GO:0034975">
    <property type="term" value="P:protein folding in endoplasmic reticulum"/>
    <property type="evidence" value="ECO:0007669"/>
    <property type="project" value="TreeGrafter"/>
</dbReference>
<comment type="subcellular location">
    <subcellularLocation>
        <location evidence="1">Membrane</location>
        <topology evidence="1">Multi-pass membrane protein</topology>
    </subcellularLocation>
</comment>